<evidence type="ECO:0000256" key="1">
    <source>
        <dbReference type="SAM" id="MobiDB-lite"/>
    </source>
</evidence>
<feature type="compositionally biased region" description="Low complexity" evidence="1">
    <location>
        <begin position="128"/>
        <end position="138"/>
    </location>
</feature>
<gene>
    <name evidence="2" type="ORF">JG688_00011745</name>
</gene>
<name>A0A8J5INT9_9STRA</name>
<feature type="region of interest" description="Disordered" evidence="1">
    <location>
        <begin position="70"/>
        <end position="144"/>
    </location>
</feature>
<feature type="compositionally biased region" description="Low complexity" evidence="1">
    <location>
        <begin position="8"/>
        <end position="21"/>
    </location>
</feature>
<evidence type="ECO:0000313" key="3">
    <source>
        <dbReference type="Proteomes" id="UP000709295"/>
    </source>
</evidence>
<feature type="compositionally biased region" description="Basic and acidic residues" evidence="1">
    <location>
        <begin position="104"/>
        <end position="118"/>
    </location>
</feature>
<sequence length="163" mass="17728">MSSPAKLSSRTSRTSWNSSASVDQGELTSAGARIACTKFWSQMLDIHFEKKASVNTHVLDNVAYAIIHDDPDDPAAAFDSAPLPPPDRQRRVSVTSDHPSFEVWSKHNARDKEDEGKSLAKRNKKTKGGSPPGASKSPPTVPSQQSCVAFVYSPPLPDLQRDL</sequence>
<proteinExistence type="predicted"/>
<dbReference type="AlphaFoldDB" id="A0A8J5INT9"/>
<comment type="caution">
    <text evidence="2">The sequence shown here is derived from an EMBL/GenBank/DDBJ whole genome shotgun (WGS) entry which is preliminary data.</text>
</comment>
<keyword evidence="3" id="KW-1185">Reference proteome</keyword>
<dbReference type="Proteomes" id="UP000709295">
    <property type="component" value="Unassembled WGS sequence"/>
</dbReference>
<dbReference type="EMBL" id="JAENGY010000848">
    <property type="protein sequence ID" value="KAG6955779.1"/>
    <property type="molecule type" value="Genomic_DNA"/>
</dbReference>
<evidence type="ECO:0000313" key="2">
    <source>
        <dbReference type="EMBL" id="KAG6955779.1"/>
    </source>
</evidence>
<organism evidence="2 3">
    <name type="scientific">Phytophthora aleatoria</name>
    <dbReference type="NCBI Taxonomy" id="2496075"/>
    <lineage>
        <taxon>Eukaryota</taxon>
        <taxon>Sar</taxon>
        <taxon>Stramenopiles</taxon>
        <taxon>Oomycota</taxon>
        <taxon>Peronosporomycetes</taxon>
        <taxon>Peronosporales</taxon>
        <taxon>Peronosporaceae</taxon>
        <taxon>Phytophthora</taxon>
    </lineage>
</organism>
<accession>A0A8J5INT9</accession>
<protein>
    <submittedName>
        <fullName evidence="2">Uncharacterized protein</fullName>
    </submittedName>
</protein>
<feature type="region of interest" description="Disordered" evidence="1">
    <location>
        <begin position="1"/>
        <end position="24"/>
    </location>
</feature>
<reference evidence="2" key="1">
    <citation type="submission" date="2021-01" db="EMBL/GenBank/DDBJ databases">
        <title>Phytophthora aleatoria, a newly-described species from Pinus radiata is distinct from Phytophthora cactorum isolates based on comparative genomics.</title>
        <authorList>
            <person name="Mcdougal R."/>
            <person name="Panda P."/>
            <person name="Williams N."/>
            <person name="Studholme D.J."/>
        </authorList>
    </citation>
    <scope>NUCLEOTIDE SEQUENCE</scope>
    <source>
        <strain evidence="2">NZFS 4037</strain>
    </source>
</reference>